<dbReference type="OrthoDB" id="9795565at2"/>
<dbReference type="Gene3D" id="3.40.50.300">
    <property type="entry name" value="P-loop containing nucleotide triphosphate hydrolases"/>
    <property type="match status" value="1"/>
</dbReference>
<sequence length="420" mass="48111">MSTTLRDIAKQLSTPKTVKKTVPETIKVVEEVRPLPKVQLIYAFNGTGKTRLSRALKDLIAPKMAGDDGQQSELGKKKILYYSAFTEDLFYWDNDLNGDADPKLKIQPNSFTKWVLEDQGQDRNIVTNFQRYTNDKLTPRFNEEYVLRNKSGQEVAVNAFSEVTFSLEGGNDERTGNLKISKGEECNFIWSVFYTLLEQAIFTLNDVQPDYPEPTPFDNLEYVFIDDPVSSLDDNHLIQLAVDLAQLVKLNKSSVNFIITTHSPVFFNVLCNEFGSDEKNERYSWKSKWFSKSRLEKNEDGSLHLVEQPNDSPFAYHLHLLSQLEAAIKSGQVDKYHFNLLRNILEKTATFLGYKRWEHLLPEADDGLSNSYAKRIVNFSSHSKHAAEEVAPLKPEEKKVLEKLVTYVVENYRFGQGKVT</sequence>
<dbReference type="KEGG" id="ptk:EXN22_17550"/>
<name>A0A411MKQ1_9PSED</name>
<organism evidence="2 3">
    <name type="scientific">Pseudomonas tructae</name>
    <dbReference type="NCBI Taxonomy" id="2518644"/>
    <lineage>
        <taxon>Bacteria</taxon>
        <taxon>Pseudomonadati</taxon>
        <taxon>Pseudomonadota</taxon>
        <taxon>Gammaproteobacteria</taxon>
        <taxon>Pseudomonadales</taxon>
        <taxon>Pseudomonadaceae</taxon>
        <taxon>Pseudomonas</taxon>
    </lineage>
</organism>
<keyword evidence="3" id="KW-1185">Reference proteome</keyword>
<dbReference type="AlphaFoldDB" id="A0A411MKQ1"/>
<dbReference type="Pfam" id="PF13166">
    <property type="entry name" value="AAA_13"/>
    <property type="match status" value="1"/>
</dbReference>
<feature type="domain" description="Protein CR006 P-loop" evidence="1">
    <location>
        <begin position="222"/>
        <end position="387"/>
    </location>
</feature>
<dbReference type="EMBL" id="CP035952">
    <property type="protein sequence ID" value="QBF27406.1"/>
    <property type="molecule type" value="Genomic_DNA"/>
</dbReference>
<gene>
    <name evidence="2" type="ORF">EXN22_17550</name>
</gene>
<evidence type="ECO:0000313" key="2">
    <source>
        <dbReference type="EMBL" id="QBF27406.1"/>
    </source>
</evidence>
<dbReference type="SUPFAM" id="SSF52540">
    <property type="entry name" value="P-loop containing nucleoside triphosphate hydrolases"/>
    <property type="match status" value="1"/>
</dbReference>
<dbReference type="Proteomes" id="UP000291130">
    <property type="component" value="Chromosome"/>
</dbReference>
<evidence type="ECO:0000313" key="3">
    <source>
        <dbReference type="Proteomes" id="UP000291130"/>
    </source>
</evidence>
<protein>
    <submittedName>
        <fullName evidence="2">Anticodon nuclease</fullName>
    </submittedName>
</protein>
<reference evidence="2 3" key="1">
    <citation type="submission" date="2019-02" db="EMBL/GenBank/DDBJ databases">
        <title>Complete genome sequence of Pseudomonas sp. SNU WT1 isolated from rainbow trout.</title>
        <authorList>
            <person name="Oh W.T."/>
            <person name="Park S.C."/>
        </authorList>
    </citation>
    <scope>NUCLEOTIDE SEQUENCE [LARGE SCALE GENOMIC DNA]</scope>
    <source>
        <strain evidence="2 3">SNU WT1</strain>
    </source>
</reference>
<accession>A0A411MKQ1</accession>
<evidence type="ECO:0000259" key="1">
    <source>
        <dbReference type="Pfam" id="PF13166"/>
    </source>
</evidence>
<dbReference type="InterPro" id="IPR027417">
    <property type="entry name" value="P-loop_NTPase"/>
</dbReference>
<dbReference type="RefSeq" id="WP_130265266.1">
    <property type="nucleotide sequence ID" value="NZ_CP035952.1"/>
</dbReference>
<proteinExistence type="predicted"/>
<dbReference type="InterPro" id="IPR026866">
    <property type="entry name" value="CR006_AAA"/>
</dbReference>